<dbReference type="Pfam" id="PF03542">
    <property type="entry name" value="Tuberin"/>
    <property type="match status" value="1"/>
</dbReference>
<sequence length="1499" mass="170749">MSDHSYTAKTLAKRPQSTTAPSSSSSGFGGVFKSITRTLKGSSTASPSTTTSVPIARLEITPTIIGGVSNQEDLISQLLSTSMTERINATKALTESVNNYSVSSVAEIWYASQHLVHISQPVECRRAAWILLSACIKQEEGAMGSRLLFFKAILEHTNLEDFDLQLEALKTLTNNGKDFFDLFQSGYPVALIFCNWLKLLAYETYEINRKRKKDMALPYGTTTEKNCQNFIRLLIEILKKNHHVFKGIELENLVKELVGLCRRTSSPEDMSLGLEAFDSLMAYSYIPINNLQDVISIICGVSVILPDLEAASLKAIKNMINSHLSTNTINTLLNILEARGDIKKINSNTIRGSLRFLLNILKDTSPTKPLDLTIGAVLKALYYSLDIDSAKYHLEVCQTMYELISDENLRGKITYEDWESEYSPLKIIIKCSQGTLFRTKSRGSQAARTFDSMSMFSQTTAEISGQVHETFVNTLSLLTTLVGEKLFKCPKEFLISFLLEMIPYFDESTAFFVIKYFDDSHLCTPFSENWSTNIDILLNVFFHDPTWGTQVRLRVLEVIKSVFNISKELSTVTVIDKIINDVCSNILNEADIEVFKAILECFILLAPETNYKDIDYHVEHPIQLTCRTFARIFALTMKHNAKKAQLVFDILIDALSTFRRSGQTLPFLESARLFCRIRVDTENFVYLTNPTDMDGLAASVGRNYSNNPEKARNNKLFSWWYPEPIFFLEDLELDVRSQHLKVATLTENATNKKDSEDCFLDISRWLSEVIDALRTSDDTNDQGQWEIYSFVLAHLGPQLTNLRLFGASKRQIVALHDIICESIHKLPQRISNYNSNQNSDRESIKPSELQVAFIRTTSSLVGYDDFFSRHEEDQIVQSLVMCLSSWQTTAIPCVHGLIVCSHEFPLSIKRYLGQIFHSFQTKITSVGASSHIMEFLLDLGRQPSLTTHFTPENYRQVFGMAIRYIQHASDLEKREKKEGRRQRQMNYDEAGAETTPSTMRQQTSDDNAVMPQYQLALAYDVISVWFLSVSLPNRRHLALYIIRGLILADGNPDEMDERSMACLDLLQRFTYSDLDLQMNPLTRLVKPWDSKTGVTKTKRWIYGHGIISIETEISSGKSQIIVRRSSGVSIFNINPGTENSDALKPMKLKKQEGKPEAFTPSFVLMQLFTPLHSTESLKPILLEDDPATLRAITAIDRIPIVDFHKVGVMYMAPYQTNEQEIFANQTGSVVYRRFLAGLGDLIRLKDNKRIYTGGLDTENNIDGEFAYAWNDKTTQLIFHTTTMMPPPSDPSDTSYSTKKRHIGNNYINLYFNESGLPFDFNVVKSQFNFINIVVTPHTLSMTKSHSLVDEGLEIKHAKRNKSEDEELSTRRYKVRAYRKAGVPAIFATCHMKIVSEEKLPDFIRNLVLIASKFATVWHTDGKYISSWTYRHQQINTLKQKALTHYRQQAQEDEQKYREQKEREIRGGPSDEKDTVWGRYEDSMNQLPLQKVLEFSSYTE</sequence>
<reference evidence="4 5" key="1">
    <citation type="journal article" date="2016" name="Proc. Natl. Acad. Sci. U.S.A.">
        <title>Comparative genomics of biotechnologically important yeasts.</title>
        <authorList>
            <person name="Riley R."/>
            <person name="Haridas S."/>
            <person name="Wolfe K.H."/>
            <person name="Lopes M.R."/>
            <person name="Hittinger C.T."/>
            <person name="Goeker M."/>
            <person name="Salamov A.A."/>
            <person name="Wisecaver J.H."/>
            <person name="Long T.M."/>
            <person name="Calvey C.H."/>
            <person name="Aerts A.L."/>
            <person name="Barry K.W."/>
            <person name="Choi C."/>
            <person name="Clum A."/>
            <person name="Coughlan A.Y."/>
            <person name="Deshpande S."/>
            <person name="Douglass A.P."/>
            <person name="Hanson S.J."/>
            <person name="Klenk H.-P."/>
            <person name="LaButti K.M."/>
            <person name="Lapidus A."/>
            <person name="Lindquist E.A."/>
            <person name="Lipzen A.M."/>
            <person name="Meier-Kolthoff J.P."/>
            <person name="Ohm R.A."/>
            <person name="Otillar R.P."/>
            <person name="Pangilinan J.L."/>
            <person name="Peng Y."/>
            <person name="Rokas A."/>
            <person name="Rosa C.A."/>
            <person name="Scheuner C."/>
            <person name="Sibirny A.A."/>
            <person name="Slot J.C."/>
            <person name="Stielow J.B."/>
            <person name="Sun H."/>
            <person name="Kurtzman C.P."/>
            <person name="Blackwell M."/>
            <person name="Grigoriev I.V."/>
            <person name="Jeffries T.W."/>
        </authorList>
    </citation>
    <scope>NUCLEOTIDE SEQUENCE [LARGE SCALE GENOMIC DNA]</scope>
    <source>
        <strain evidence="4 5">DSM 6958</strain>
    </source>
</reference>
<feature type="compositionally biased region" description="Basic and acidic residues" evidence="2">
    <location>
        <begin position="1452"/>
        <end position="1475"/>
    </location>
</feature>
<dbReference type="GO" id="GO:0005096">
    <property type="term" value="F:GTPase activator activity"/>
    <property type="evidence" value="ECO:0007669"/>
    <property type="project" value="UniProtKB-KW"/>
</dbReference>
<dbReference type="EMBL" id="KV454408">
    <property type="protein sequence ID" value="ODQ66725.1"/>
    <property type="molecule type" value="Genomic_DNA"/>
</dbReference>
<dbReference type="InterPro" id="IPR035974">
    <property type="entry name" value="Rap/Ran-GAP_sf"/>
</dbReference>
<feature type="region of interest" description="Disordered" evidence="2">
    <location>
        <begin position="1450"/>
        <end position="1475"/>
    </location>
</feature>
<dbReference type="InterPro" id="IPR016024">
    <property type="entry name" value="ARM-type_fold"/>
</dbReference>
<feature type="domain" description="Rap-GAP" evidence="3">
    <location>
        <begin position="1192"/>
        <end position="1449"/>
    </location>
</feature>
<accession>A0A1E3PMR5</accession>
<protein>
    <recommendedName>
        <fullName evidence="3">Rap-GAP domain-containing protein</fullName>
    </recommendedName>
</protein>
<dbReference type="GO" id="GO:0051056">
    <property type="term" value="P:regulation of small GTPase mediated signal transduction"/>
    <property type="evidence" value="ECO:0007669"/>
    <property type="project" value="InterPro"/>
</dbReference>
<dbReference type="OrthoDB" id="19311at2759"/>
<dbReference type="GO" id="GO:0005634">
    <property type="term" value="C:nucleus"/>
    <property type="evidence" value="ECO:0007669"/>
    <property type="project" value="InterPro"/>
</dbReference>
<dbReference type="Gene3D" id="3.40.50.11210">
    <property type="entry name" value="Rap/Ran-GAP"/>
    <property type="match status" value="1"/>
</dbReference>
<dbReference type="InterPro" id="IPR027107">
    <property type="entry name" value="Tuberin/Ral-act_asu"/>
</dbReference>
<evidence type="ECO:0000259" key="3">
    <source>
        <dbReference type="PROSITE" id="PS50085"/>
    </source>
</evidence>
<name>A0A1E3PMR5_9ASCO</name>
<dbReference type="InterPro" id="IPR024584">
    <property type="entry name" value="Tuberin_N"/>
</dbReference>
<evidence type="ECO:0000256" key="2">
    <source>
        <dbReference type="SAM" id="MobiDB-lite"/>
    </source>
</evidence>
<evidence type="ECO:0000256" key="1">
    <source>
        <dbReference type="ARBA" id="ARBA00022468"/>
    </source>
</evidence>
<dbReference type="GO" id="GO:0033596">
    <property type="term" value="C:TSC1-TSC2 complex"/>
    <property type="evidence" value="ECO:0007669"/>
    <property type="project" value="TreeGrafter"/>
</dbReference>
<feature type="compositionally biased region" description="Polar residues" evidence="2">
    <location>
        <begin position="994"/>
        <end position="1004"/>
    </location>
</feature>
<dbReference type="SUPFAM" id="SSF48371">
    <property type="entry name" value="ARM repeat"/>
    <property type="match status" value="1"/>
</dbReference>
<dbReference type="PROSITE" id="PS50085">
    <property type="entry name" value="RAPGAP"/>
    <property type="match status" value="1"/>
</dbReference>
<dbReference type="Pfam" id="PF11864">
    <property type="entry name" value="DUF3384"/>
    <property type="match status" value="1"/>
</dbReference>
<dbReference type="Pfam" id="PF02145">
    <property type="entry name" value="Rap_GAP"/>
    <property type="match status" value="1"/>
</dbReference>
<gene>
    <name evidence="4" type="ORF">NADFUDRAFT_69849</name>
</gene>
<evidence type="ECO:0000313" key="4">
    <source>
        <dbReference type="EMBL" id="ODQ66725.1"/>
    </source>
</evidence>
<dbReference type="PANTHER" id="PTHR10063">
    <property type="entry name" value="TUBERIN"/>
    <property type="match status" value="1"/>
</dbReference>
<dbReference type="GO" id="GO:0032007">
    <property type="term" value="P:negative regulation of TOR signaling"/>
    <property type="evidence" value="ECO:0007669"/>
    <property type="project" value="TreeGrafter"/>
</dbReference>
<keyword evidence="1" id="KW-0343">GTPase activation</keyword>
<organism evidence="4 5">
    <name type="scientific">Nadsonia fulvescens var. elongata DSM 6958</name>
    <dbReference type="NCBI Taxonomy" id="857566"/>
    <lineage>
        <taxon>Eukaryota</taxon>
        <taxon>Fungi</taxon>
        <taxon>Dikarya</taxon>
        <taxon>Ascomycota</taxon>
        <taxon>Saccharomycotina</taxon>
        <taxon>Dipodascomycetes</taxon>
        <taxon>Dipodascales</taxon>
        <taxon>Dipodascales incertae sedis</taxon>
        <taxon>Nadsonia</taxon>
    </lineage>
</organism>
<dbReference type="STRING" id="857566.A0A1E3PMR5"/>
<dbReference type="SUPFAM" id="SSF111347">
    <property type="entry name" value="Rap/Ran-GAP"/>
    <property type="match status" value="1"/>
</dbReference>
<dbReference type="PANTHER" id="PTHR10063:SF0">
    <property type="entry name" value="TUBERIN"/>
    <property type="match status" value="1"/>
</dbReference>
<dbReference type="InterPro" id="IPR018515">
    <property type="entry name" value="Tuberin-type_domain"/>
</dbReference>
<dbReference type="Proteomes" id="UP000095009">
    <property type="component" value="Unassembled WGS sequence"/>
</dbReference>
<proteinExistence type="predicted"/>
<dbReference type="FunFam" id="3.40.50.11210:FF:000007">
    <property type="entry name" value="Tuberous sclerosis 2"/>
    <property type="match status" value="1"/>
</dbReference>
<dbReference type="InterPro" id="IPR000331">
    <property type="entry name" value="Rap/Ran_GAP_dom"/>
</dbReference>
<feature type="region of interest" description="Disordered" evidence="2">
    <location>
        <begin position="971"/>
        <end position="1004"/>
    </location>
</feature>
<feature type="region of interest" description="Disordered" evidence="2">
    <location>
        <begin position="1"/>
        <end position="27"/>
    </location>
</feature>
<evidence type="ECO:0000313" key="5">
    <source>
        <dbReference type="Proteomes" id="UP000095009"/>
    </source>
</evidence>
<keyword evidence="5" id="KW-1185">Reference proteome</keyword>